<accession>A0A8E2F118</accession>
<keyword evidence="1" id="KW-0472">Membrane</keyword>
<dbReference type="Proteomes" id="UP000250140">
    <property type="component" value="Unassembled WGS sequence"/>
</dbReference>
<evidence type="ECO:0000256" key="1">
    <source>
        <dbReference type="SAM" id="Phobius"/>
    </source>
</evidence>
<keyword evidence="1" id="KW-1133">Transmembrane helix</keyword>
<evidence type="ECO:0000313" key="3">
    <source>
        <dbReference type="Proteomes" id="UP000250140"/>
    </source>
</evidence>
<name>A0A8E2F118_9PEZI</name>
<keyword evidence="3" id="KW-1185">Reference proteome</keyword>
<organism evidence="2 3">
    <name type="scientific">Glonium stellatum</name>
    <dbReference type="NCBI Taxonomy" id="574774"/>
    <lineage>
        <taxon>Eukaryota</taxon>
        <taxon>Fungi</taxon>
        <taxon>Dikarya</taxon>
        <taxon>Ascomycota</taxon>
        <taxon>Pezizomycotina</taxon>
        <taxon>Dothideomycetes</taxon>
        <taxon>Pleosporomycetidae</taxon>
        <taxon>Gloniales</taxon>
        <taxon>Gloniaceae</taxon>
        <taxon>Glonium</taxon>
    </lineage>
</organism>
<evidence type="ECO:0000313" key="2">
    <source>
        <dbReference type="EMBL" id="OCL08303.1"/>
    </source>
</evidence>
<gene>
    <name evidence="2" type="ORF">AOQ84DRAFT_43908</name>
</gene>
<feature type="transmembrane region" description="Helical" evidence="1">
    <location>
        <begin position="66"/>
        <end position="88"/>
    </location>
</feature>
<sequence length="99" mass="10788">MPIMLDSCSHGSSMTSNALNTSGWIPLTSAAPIDWLDLVAPDDMIGFRMVWMINARTSLSFIDPQVALGCASLIAQIILLAALVYFLAKSIMLPRFWNG</sequence>
<reference evidence="2 3" key="1">
    <citation type="journal article" date="2016" name="Nat. Commun.">
        <title>Ectomycorrhizal ecology is imprinted in the genome of the dominant symbiotic fungus Cenococcum geophilum.</title>
        <authorList>
            <consortium name="DOE Joint Genome Institute"/>
            <person name="Peter M."/>
            <person name="Kohler A."/>
            <person name="Ohm R.A."/>
            <person name="Kuo A."/>
            <person name="Krutzmann J."/>
            <person name="Morin E."/>
            <person name="Arend M."/>
            <person name="Barry K.W."/>
            <person name="Binder M."/>
            <person name="Choi C."/>
            <person name="Clum A."/>
            <person name="Copeland A."/>
            <person name="Grisel N."/>
            <person name="Haridas S."/>
            <person name="Kipfer T."/>
            <person name="LaButti K."/>
            <person name="Lindquist E."/>
            <person name="Lipzen A."/>
            <person name="Maire R."/>
            <person name="Meier B."/>
            <person name="Mihaltcheva S."/>
            <person name="Molinier V."/>
            <person name="Murat C."/>
            <person name="Poggeler S."/>
            <person name="Quandt C.A."/>
            <person name="Sperisen C."/>
            <person name="Tritt A."/>
            <person name="Tisserant E."/>
            <person name="Crous P.W."/>
            <person name="Henrissat B."/>
            <person name="Nehls U."/>
            <person name="Egli S."/>
            <person name="Spatafora J.W."/>
            <person name="Grigoriev I.V."/>
            <person name="Martin F.M."/>
        </authorList>
    </citation>
    <scope>NUCLEOTIDE SEQUENCE [LARGE SCALE GENOMIC DNA]</scope>
    <source>
        <strain evidence="2 3">CBS 207.34</strain>
    </source>
</reference>
<keyword evidence="1" id="KW-0812">Transmembrane</keyword>
<dbReference type="EMBL" id="KV749682">
    <property type="protein sequence ID" value="OCL08303.1"/>
    <property type="molecule type" value="Genomic_DNA"/>
</dbReference>
<protein>
    <submittedName>
        <fullName evidence="2">Uncharacterized protein</fullName>
    </submittedName>
</protein>
<proteinExistence type="predicted"/>
<dbReference type="AlphaFoldDB" id="A0A8E2F118"/>